<gene>
    <name evidence="1" type="ORF">KIN20_012504</name>
</gene>
<proteinExistence type="predicted"/>
<keyword evidence="2" id="KW-1185">Reference proteome</keyword>
<dbReference type="EMBL" id="JAHQIW010002381">
    <property type="protein sequence ID" value="KAJ1355194.1"/>
    <property type="molecule type" value="Genomic_DNA"/>
</dbReference>
<dbReference type="Proteomes" id="UP001196413">
    <property type="component" value="Unassembled WGS sequence"/>
</dbReference>
<evidence type="ECO:0000313" key="1">
    <source>
        <dbReference type="EMBL" id="KAJ1355194.1"/>
    </source>
</evidence>
<sequence>MAILSATLIDVSSYILHIHALEAVSSAHLVYKGQSLFPVVATTGTRDLLWIAEKSVTLQLCFCRDDISV</sequence>
<dbReference type="AlphaFoldDB" id="A0AAD5QMV4"/>
<organism evidence="1 2">
    <name type="scientific">Parelaphostrongylus tenuis</name>
    <name type="common">Meningeal worm</name>
    <dbReference type="NCBI Taxonomy" id="148309"/>
    <lineage>
        <taxon>Eukaryota</taxon>
        <taxon>Metazoa</taxon>
        <taxon>Ecdysozoa</taxon>
        <taxon>Nematoda</taxon>
        <taxon>Chromadorea</taxon>
        <taxon>Rhabditida</taxon>
        <taxon>Rhabditina</taxon>
        <taxon>Rhabditomorpha</taxon>
        <taxon>Strongyloidea</taxon>
        <taxon>Metastrongylidae</taxon>
        <taxon>Parelaphostrongylus</taxon>
    </lineage>
</organism>
<accession>A0AAD5QMV4</accession>
<name>A0AAD5QMV4_PARTN</name>
<protein>
    <submittedName>
        <fullName evidence="1">Uncharacterized protein</fullName>
    </submittedName>
</protein>
<reference evidence="1" key="1">
    <citation type="submission" date="2021-06" db="EMBL/GenBank/DDBJ databases">
        <title>Parelaphostrongylus tenuis whole genome reference sequence.</title>
        <authorList>
            <person name="Garwood T.J."/>
            <person name="Larsen P.A."/>
            <person name="Fountain-Jones N.M."/>
            <person name="Garbe J.R."/>
            <person name="Macchietto M.G."/>
            <person name="Kania S.A."/>
            <person name="Gerhold R.W."/>
            <person name="Richards J.E."/>
            <person name="Wolf T.M."/>
        </authorList>
    </citation>
    <scope>NUCLEOTIDE SEQUENCE</scope>
    <source>
        <strain evidence="1">MNPRO001-30</strain>
        <tissue evidence="1">Meninges</tissue>
    </source>
</reference>
<comment type="caution">
    <text evidence="1">The sequence shown here is derived from an EMBL/GenBank/DDBJ whole genome shotgun (WGS) entry which is preliminary data.</text>
</comment>
<evidence type="ECO:0000313" key="2">
    <source>
        <dbReference type="Proteomes" id="UP001196413"/>
    </source>
</evidence>